<sequence>MKDNRGILEEIFSKEELHIHKEGNTTGEFHILKVDITTLDNLIKERPQMSQMKDVIYHLYPQR</sequence>
<reference evidence="1" key="1">
    <citation type="submission" date="2019-09" db="EMBL/GenBank/DDBJ databases">
        <authorList>
            <person name="Zhang L."/>
        </authorList>
    </citation>
    <scope>NUCLEOTIDE SEQUENCE</scope>
</reference>
<organism evidence="1">
    <name type="scientific">Nymphaea colorata</name>
    <name type="common">pocket water lily</name>
    <dbReference type="NCBI Taxonomy" id="210225"/>
    <lineage>
        <taxon>Eukaryota</taxon>
        <taxon>Viridiplantae</taxon>
        <taxon>Streptophyta</taxon>
        <taxon>Embryophyta</taxon>
        <taxon>Tracheophyta</taxon>
        <taxon>Spermatophyta</taxon>
        <taxon>Magnoliopsida</taxon>
        <taxon>Nymphaeales</taxon>
        <taxon>Nymphaeaceae</taxon>
        <taxon>Nymphaea</taxon>
    </lineage>
</organism>
<dbReference type="AlphaFoldDB" id="A0A5K1DL05"/>
<proteinExistence type="predicted"/>
<dbReference type="EMBL" id="LR721783">
    <property type="protein sequence ID" value="VVW39176.1"/>
    <property type="molecule type" value="Genomic_DNA"/>
</dbReference>
<name>A0A5K1DL05_9MAGN</name>
<accession>A0A5K1DL05</accession>
<evidence type="ECO:0000313" key="1">
    <source>
        <dbReference type="EMBL" id="VVW39176.1"/>
    </source>
</evidence>
<protein>
    <submittedName>
        <fullName evidence="1">Uncharacterized protein</fullName>
    </submittedName>
</protein>
<dbReference type="Gramene" id="NC5G0140750.1">
    <property type="protein sequence ID" value="NC5G0140750.1:cds"/>
    <property type="gene ID" value="NC5G0140750"/>
</dbReference>
<gene>
    <name evidence="1" type="ORF">NYM_LOCUS19502</name>
</gene>